<dbReference type="STRING" id="872970.SAMN04488134_108104"/>
<dbReference type="RefSeq" id="WP_091498429.1">
    <property type="nucleotide sequence ID" value="NZ_FODJ01000008.1"/>
</dbReference>
<keyword evidence="2" id="KW-1185">Reference proteome</keyword>
<proteinExistence type="predicted"/>
<evidence type="ECO:0000313" key="2">
    <source>
        <dbReference type="Proteomes" id="UP000199300"/>
    </source>
</evidence>
<dbReference type="OrthoDB" id="2706316at2"/>
<dbReference type="Proteomes" id="UP000199300">
    <property type="component" value="Unassembled WGS sequence"/>
</dbReference>
<gene>
    <name evidence="1" type="ORF">SAMN04488134_108104</name>
</gene>
<name>A0A1H8QAY8_9BACI</name>
<accession>A0A1H8QAY8</accession>
<evidence type="ECO:0000313" key="1">
    <source>
        <dbReference type="EMBL" id="SEO51390.1"/>
    </source>
</evidence>
<protein>
    <submittedName>
        <fullName evidence="1">Uncharacterized protein</fullName>
    </submittedName>
</protein>
<sequence length="95" mass="10793">MGYILPITHQQIQPVYLSEREPTRAPLEVEKLPAATLSTMHDGYGSMLSNYEEAEQQEDLEHKHRLNRTLPIVSEIVANQYAELTGIGANINRYV</sequence>
<organism evidence="1 2">
    <name type="scientific">Amphibacillus marinus</name>
    <dbReference type="NCBI Taxonomy" id="872970"/>
    <lineage>
        <taxon>Bacteria</taxon>
        <taxon>Bacillati</taxon>
        <taxon>Bacillota</taxon>
        <taxon>Bacilli</taxon>
        <taxon>Bacillales</taxon>
        <taxon>Bacillaceae</taxon>
        <taxon>Amphibacillus</taxon>
    </lineage>
</organism>
<reference evidence="1 2" key="1">
    <citation type="submission" date="2016-10" db="EMBL/GenBank/DDBJ databases">
        <authorList>
            <person name="de Groot N.N."/>
        </authorList>
    </citation>
    <scope>NUCLEOTIDE SEQUENCE [LARGE SCALE GENOMIC DNA]</scope>
    <source>
        <strain evidence="1 2">CGMCC 1.10434</strain>
    </source>
</reference>
<dbReference type="EMBL" id="FODJ01000008">
    <property type="protein sequence ID" value="SEO51390.1"/>
    <property type="molecule type" value="Genomic_DNA"/>
</dbReference>
<dbReference type="AlphaFoldDB" id="A0A1H8QAY8"/>